<dbReference type="AlphaFoldDB" id="A0A0A0BCV8"/>
<dbReference type="Proteomes" id="UP000029833">
    <property type="component" value="Unassembled WGS sequence"/>
</dbReference>
<evidence type="ECO:0000313" key="2">
    <source>
        <dbReference type="Proteomes" id="UP000029833"/>
    </source>
</evidence>
<keyword evidence="2" id="KW-1185">Reference proteome</keyword>
<accession>A0A0A0BCV8</accession>
<dbReference type="EMBL" id="AXNT01000001">
    <property type="protein sequence ID" value="KGM03983.1"/>
    <property type="molecule type" value="Genomic_DNA"/>
</dbReference>
<evidence type="ECO:0000313" key="1">
    <source>
        <dbReference type="EMBL" id="KGM03983.1"/>
    </source>
</evidence>
<sequence length="33" mass="3372">MMATAPVVLGTMTASATDDAADHVIRQGVRVEG</sequence>
<comment type="caution">
    <text evidence="1">The sequence shown here is derived from an EMBL/GenBank/DDBJ whole genome shotgun (WGS) entry which is preliminary data.</text>
</comment>
<name>A0A0A0BCV8_9CELL</name>
<protein>
    <submittedName>
        <fullName evidence="1">Uncharacterized protein</fullName>
    </submittedName>
</protein>
<organism evidence="1 2">
    <name type="scientific">Cellulomonas cellasea DSM 20118</name>
    <dbReference type="NCBI Taxonomy" id="1408250"/>
    <lineage>
        <taxon>Bacteria</taxon>
        <taxon>Bacillati</taxon>
        <taxon>Actinomycetota</taxon>
        <taxon>Actinomycetes</taxon>
        <taxon>Micrococcales</taxon>
        <taxon>Cellulomonadaceae</taxon>
        <taxon>Cellulomonas</taxon>
    </lineage>
</organism>
<proteinExistence type="predicted"/>
<dbReference type="STRING" id="1408250.Q760_00080"/>
<reference evidence="1 2" key="1">
    <citation type="submission" date="2013-10" db="EMBL/GenBank/DDBJ databases">
        <authorList>
            <person name="Wang G."/>
            <person name="Zhuang W."/>
        </authorList>
    </citation>
    <scope>NUCLEOTIDE SEQUENCE [LARGE SCALE GENOMIC DNA]</scope>
    <source>
        <strain evidence="1 2">DSM 20118</strain>
    </source>
</reference>
<gene>
    <name evidence="1" type="ORF">Q760_00080</name>
</gene>